<feature type="coiled-coil region" evidence="1">
    <location>
        <begin position="130"/>
        <end position="168"/>
    </location>
</feature>
<dbReference type="AlphaFoldDB" id="A0A0H5C2H1"/>
<evidence type="ECO:0000259" key="3">
    <source>
        <dbReference type="Pfam" id="PF20882"/>
    </source>
</evidence>
<feature type="domain" description="Kinetochore protein Sos7 coiled-coil" evidence="3">
    <location>
        <begin position="58"/>
        <end position="125"/>
    </location>
</feature>
<protein>
    <recommendedName>
        <fullName evidence="3">Kinetochore protein Sos7 coiled-coil domain-containing protein</fullName>
    </recommendedName>
</protein>
<dbReference type="Pfam" id="PF20882">
    <property type="entry name" value="Sos7"/>
    <property type="match status" value="1"/>
</dbReference>
<dbReference type="OMA" id="VHINSFA"/>
<dbReference type="PANTHER" id="PTHR37329">
    <property type="entry name" value="KINETOCHORE PROTEIN SOS7"/>
    <property type="match status" value="1"/>
</dbReference>
<reference evidence="4" key="1">
    <citation type="submission" date="2014-12" db="EMBL/GenBank/DDBJ databases">
        <authorList>
            <person name="Jaenicke S."/>
        </authorList>
    </citation>
    <scope>NUCLEOTIDE SEQUENCE [LARGE SCALE GENOMIC DNA]</scope>
    <source>
        <strain evidence="4">CBS1600</strain>
    </source>
</reference>
<evidence type="ECO:0000313" key="7">
    <source>
        <dbReference type="Proteomes" id="UP000094389"/>
    </source>
</evidence>
<dbReference type="GeneID" id="30990978"/>
<feature type="region of interest" description="Disordered" evidence="2">
    <location>
        <begin position="1"/>
        <end position="27"/>
    </location>
</feature>
<evidence type="ECO:0000313" key="5">
    <source>
        <dbReference type="EMBL" id="ODV72188.1"/>
    </source>
</evidence>
<proteinExistence type="predicted"/>
<sequence length="353" mass="40183">MSTPREKIQQLREQSQQTEAAKSRETLGASLTSLSSTAPDLADPNQLDDIVTGYTDRFDRLQFLFLEQEAKEQFFRLVLEQNDKIIDQSAILDVMERAKKYKAVLHEKAAKTQATTQEIKSVAQTWFSLYNRLEEALLQLEANELSLNEKKSAHLEELTKQAALYKEDDPTVETLAKMDFPTKDLLVISNVENTINAIHSQRLKIEESLRGLKERVDATKQTIKTNEEYRDKCEAEVAKLDQIIADLQQVNSQLSSEQKELVSKESSLTKLIAIWCNLTQIDDFKVVDDEVGFKFTEFPENHITMGVQGDKLVSLQCNGIDNTQLLRIENLAKKSKHPLSTAFEEVYKALISL</sequence>
<dbReference type="Proteomes" id="UP000094389">
    <property type="component" value="Unassembled WGS sequence"/>
</dbReference>
<reference evidence="6" key="2">
    <citation type="journal article" date="2015" name="J. Biotechnol.">
        <title>The structure of the Cyberlindnera jadinii genome and its relation to Candida utilis analyzed by the occurrence of single nucleotide polymorphisms.</title>
        <authorList>
            <person name="Rupp O."/>
            <person name="Brinkrolf K."/>
            <person name="Buerth C."/>
            <person name="Kunigo M."/>
            <person name="Schneider J."/>
            <person name="Jaenicke S."/>
            <person name="Goesmann A."/>
            <person name="Puehler A."/>
            <person name="Jaeger K.-E."/>
            <person name="Ernst J.F."/>
        </authorList>
    </citation>
    <scope>NUCLEOTIDE SEQUENCE [LARGE SCALE GENOMIC DNA]</scope>
    <source>
        <strain evidence="6">ATCC 18201 / CBS 1600 / BCRC 20928 / JCM 3617 / NBRC 0987 / NRRL Y-1542</strain>
    </source>
</reference>
<feature type="coiled-coil region" evidence="1">
    <location>
        <begin position="230"/>
        <end position="264"/>
    </location>
</feature>
<organism evidence="4 6">
    <name type="scientific">Cyberlindnera jadinii (strain ATCC 18201 / CBS 1600 / BCRC 20928 / JCM 3617 / NBRC 0987 / NRRL Y-1542)</name>
    <name type="common">Torula yeast</name>
    <name type="synonym">Candida utilis</name>
    <dbReference type="NCBI Taxonomy" id="983966"/>
    <lineage>
        <taxon>Eukaryota</taxon>
        <taxon>Fungi</taxon>
        <taxon>Dikarya</taxon>
        <taxon>Ascomycota</taxon>
        <taxon>Saccharomycotina</taxon>
        <taxon>Saccharomycetes</taxon>
        <taxon>Phaffomycetales</taxon>
        <taxon>Phaffomycetaceae</taxon>
        <taxon>Cyberlindnera</taxon>
    </lineage>
</organism>
<dbReference type="InterPro" id="IPR037475">
    <property type="entry name" value="Sos7"/>
</dbReference>
<reference evidence="5 7" key="3">
    <citation type="journal article" date="2016" name="Proc. Natl. Acad. Sci. U.S.A.">
        <title>Comparative genomics of biotechnologically important yeasts.</title>
        <authorList>
            <person name="Riley R."/>
            <person name="Haridas S."/>
            <person name="Wolfe K.H."/>
            <person name="Lopes M.R."/>
            <person name="Hittinger C.T."/>
            <person name="Goeker M."/>
            <person name="Salamov A.A."/>
            <person name="Wisecaver J.H."/>
            <person name="Long T.M."/>
            <person name="Calvey C.H."/>
            <person name="Aerts A.L."/>
            <person name="Barry K.W."/>
            <person name="Choi C."/>
            <person name="Clum A."/>
            <person name="Coughlan A.Y."/>
            <person name="Deshpande S."/>
            <person name="Douglass A.P."/>
            <person name="Hanson S.J."/>
            <person name="Klenk H.-P."/>
            <person name="LaButti K.M."/>
            <person name="Lapidus A."/>
            <person name="Lindquist E.A."/>
            <person name="Lipzen A.M."/>
            <person name="Meier-Kolthoff J.P."/>
            <person name="Ohm R.A."/>
            <person name="Otillar R.P."/>
            <person name="Pangilinan J.L."/>
            <person name="Peng Y."/>
            <person name="Rokas A."/>
            <person name="Rosa C.A."/>
            <person name="Scheuner C."/>
            <person name="Sibirny A.A."/>
            <person name="Slot J.C."/>
            <person name="Stielow J.B."/>
            <person name="Sun H."/>
            <person name="Kurtzman C.P."/>
            <person name="Blackwell M."/>
            <person name="Grigoriev I.V."/>
            <person name="Jeffries T.W."/>
        </authorList>
    </citation>
    <scope>NUCLEOTIDE SEQUENCE [LARGE SCALE GENOMIC DNA]</scope>
    <source>
        <strain evidence="7">ATCC 18201 / CBS 1600 / BCRC 20928 / JCM 3617 / NBRC 0987 / NRRL Y-1542</strain>
        <strain evidence="5">NRRL Y-1542</strain>
    </source>
</reference>
<name>A0A0H5C2H1_CYBJN</name>
<dbReference type="GO" id="GO:0034501">
    <property type="term" value="P:protein localization to kinetochore"/>
    <property type="evidence" value="ECO:0007669"/>
    <property type="project" value="InterPro"/>
</dbReference>
<dbReference type="Proteomes" id="UP000038830">
    <property type="component" value="Unassembled WGS sequence"/>
</dbReference>
<evidence type="ECO:0000313" key="4">
    <source>
        <dbReference type="EMBL" id="CEP21767.1"/>
    </source>
</evidence>
<keyword evidence="1" id="KW-0175">Coiled coil</keyword>
<dbReference type="EMBL" id="KV453936">
    <property type="protein sequence ID" value="ODV72188.1"/>
    <property type="molecule type" value="Genomic_DNA"/>
</dbReference>
<dbReference type="EMBL" id="CDQK01000002">
    <property type="protein sequence ID" value="CEP21767.1"/>
    <property type="molecule type" value="Genomic_DNA"/>
</dbReference>
<dbReference type="InterPro" id="IPR048781">
    <property type="entry name" value="Sos7_CC"/>
</dbReference>
<evidence type="ECO:0000256" key="1">
    <source>
        <dbReference type="SAM" id="Coils"/>
    </source>
</evidence>
<evidence type="ECO:0000313" key="6">
    <source>
        <dbReference type="Proteomes" id="UP000038830"/>
    </source>
</evidence>
<accession>A0A0H5C2H1</accession>
<gene>
    <name evidence="4" type="ORF">BN1211_1964</name>
    <name evidence="5" type="ORF">CYBJADRAFT_174448</name>
</gene>
<dbReference type="PANTHER" id="PTHR37329:SF1">
    <property type="entry name" value="KINETOCHORE PROTEIN SOS7"/>
    <property type="match status" value="1"/>
</dbReference>
<accession>A0A1E4RY49</accession>
<evidence type="ECO:0000256" key="2">
    <source>
        <dbReference type="SAM" id="MobiDB-lite"/>
    </source>
</evidence>
<feature type="compositionally biased region" description="Polar residues" evidence="2">
    <location>
        <begin position="11"/>
        <end position="20"/>
    </location>
</feature>
<dbReference type="GO" id="GO:0000776">
    <property type="term" value="C:kinetochore"/>
    <property type="evidence" value="ECO:0007669"/>
    <property type="project" value="InterPro"/>
</dbReference>
<dbReference type="RefSeq" id="XP_020069227.1">
    <property type="nucleotide sequence ID" value="XM_020216582.1"/>
</dbReference>
<keyword evidence="7" id="KW-1185">Reference proteome</keyword>
<dbReference type="OrthoDB" id="3981297at2759"/>
<feature type="compositionally biased region" description="Basic and acidic residues" evidence="2">
    <location>
        <begin position="1"/>
        <end position="10"/>
    </location>
</feature>
<dbReference type="GO" id="GO:0051315">
    <property type="term" value="P:attachment of mitotic spindle microtubules to kinetochore"/>
    <property type="evidence" value="ECO:0007669"/>
    <property type="project" value="TreeGrafter"/>
</dbReference>